<organism evidence="7 8">
    <name type="scientific">Aquimarina atlantica</name>
    <dbReference type="NCBI Taxonomy" id="1317122"/>
    <lineage>
        <taxon>Bacteria</taxon>
        <taxon>Pseudomonadati</taxon>
        <taxon>Bacteroidota</taxon>
        <taxon>Flavobacteriia</taxon>
        <taxon>Flavobacteriales</taxon>
        <taxon>Flavobacteriaceae</taxon>
        <taxon>Aquimarina</taxon>
    </lineage>
</organism>
<evidence type="ECO:0000313" key="7">
    <source>
        <dbReference type="EMBL" id="EZH73248.1"/>
    </source>
</evidence>
<evidence type="ECO:0000256" key="1">
    <source>
        <dbReference type="ARBA" id="ARBA00000971"/>
    </source>
</evidence>
<dbReference type="SUPFAM" id="SSF54534">
    <property type="entry name" value="FKBP-like"/>
    <property type="match status" value="1"/>
</dbReference>
<feature type="region of interest" description="Disordered" evidence="5">
    <location>
        <begin position="256"/>
        <end position="275"/>
    </location>
</feature>
<dbReference type="AlphaFoldDB" id="A0A023BTX8"/>
<gene>
    <name evidence="7" type="ORF">ATO12_19805</name>
</gene>
<protein>
    <recommendedName>
        <fullName evidence="2 4">peptidylprolyl isomerase</fullName>
        <ecNumber evidence="2 4">5.2.1.8</ecNumber>
    </recommendedName>
</protein>
<feature type="region of interest" description="Disordered" evidence="5">
    <location>
        <begin position="304"/>
        <end position="323"/>
    </location>
</feature>
<evidence type="ECO:0000313" key="8">
    <source>
        <dbReference type="Proteomes" id="UP000023541"/>
    </source>
</evidence>
<keyword evidence="8" id="KW-1185">Reference proteome</keyword>
<evidence type="ECO:0000256" key="4">
    <source>
        <dbReference type="PROSITE-ProRule" id="PRU00277"/>
    </source>
</evidence>
<comment type="caution">
    <text evidence="7">The sequence shown here is derived from an EMBL/GenBank/DDBJ whole genome shotgun (WGS) entry which is preliminary data.</text>
</comment>
<proteinExistence type="predicted"/>
<dbReference type="EC" id="5.2.1.8" evidence="2 4"/>
<dbReference type="PROSITE" id="PS00018">
    <property type="entry name" value="EF_HAND_1"/>
    <property type="match status" value="1"/>
</dbReference>
<dbReference type="Gene3D" id="3.10.50.40">
    <property type="match status" value="1"/>
</dbReference>
<dbReference type="InterPro" id="IPR001179">
    <property type="entry name" value="PPIase_FKBP_dom"/>
</dbReference>
<dbReference type="RefSeq" id="WP_034243118.1">
    <property type="nucleotide sequence ID" value="NZ_AQRA01000006.1"/>
</dbReference>
<dbReference type="OrthoDB" id="1424215at2"/>
<accession>A0A023BTX8</accession>
<dbReference type="PROSITE" id="PS50059">
    <property type="entry name" value="FKBP_PPIASE"/>
    <property type="match status" value="1"/>
</dbReference>
<keyword evidence="4" id="KW-0413">Isomerase</keyword>
<dbReference type="Proteomes" id="UP000023541">
    <property type="component" value="Unassembled WGS sequence"/>
</dbReference>
<dbReference type="eggNOG" id="COG0545">
    <property type="taxonomic scope" value="Bacteria"/>
</dbReference>
<dbReference type="InterPro" id="IPR018247">
    <property type="entry name" value="EF_Hand_1_Ca_BS"/>
</dbReference>
<dbReference type="GO" id="GO:0003755">
    <property type="term" value="F:peptidyl-prolyl cis-trans isomerase activity"/>
    <property type="evidence" value="ECO:0007669"/>
    <property type="project" value="UniProtKB-KW"/>
</dbReference>
<dbReference type="EMBL" id="AQRA01000006">
    <property type="protein sequence ID" value="EZH73248.1"/>
    <property type="molecule type" value="Genomic_DNA"/>
</dbReference>
<feature type="compositionally biased region" description="Basic and acidic residues" evidence="5">
    <location>
        <begin position="307"/>
        <end position="323"/>
    </location>
</feature>
<sequence>MNVIKYSCAIVLALVVLYACKKDDDDGGATAVPPRDRGEQQITDDAALQDYLRTHFYTLEDVFVNNDAIAEYQIAKLDTIADANIGEQSILDSPLLITKKITRNDVEYTLYILNLNQGGGAHQPTFADSTLVTYQGELLYKPKSSNKIFDSAVNPVWFDLVSVVEGFRESLVDFKGASSFVENSDGTVTHTGQGNLVVFMPSGLAYFNEARPSIPAYSPLIFNIQLYKVNQADHDRDGLPSYLEDIDGDRLVLDVNDDTDQDGTPDYIDNDDDRDGTLTKDEITINDSNNDGFITPDEITFYDDDGDGIKNHLDADDRDLKNE</sequence>
<evidence type="ECO:0000256" key="3">
    <source>
        <dbReference type="ARBA" id="ARBA00023110"/>
    </source>
</evidence>
<keyword evidence="3 4" id="KW-0697">Rotamase</keyword>
<feature type="domain" description="PPIase FKBP-type" evidence="6">
    <location>
        <begin position="127"/>
        <end position="230"/>
    </location>
</feature>
<reference evidence="7 8" key="1">
    <citation type="submission" date="2014-04" db="EMBL/GenBank/DDBJ databases">
        <title>Aquimarina sp. 22II-S11-z7 Genome Sequencing.</title>
        <authorList>
            <person name="Lai Q."/>
        </authorList>
    </citation>
    <scope>NUCLEOTIDE SEQUENCE [LARGE SCALE GENOMIC DNA]</scope>
    <source>
        <strain evidence="7 8">22II-S11-z7</strain>
    </source>
</reference>
<evidence type="ECO:0000256" key="5">
    <source>
        <dbReference type="SAM" id="MobiDB-lite"/>
    </source>
</evidence>
<feature type="compositionally biased region" description="Acidic residues" evidence="5">
    <location>
        <begin position="256"/>
        <end position="274"/>
    </location>
</feature>
<dbReference type="STRING" id="1317122.ATO12_19805"/>
<dbReference type="PROSITE" id="PS51257">
    <property type="entry name" value="PROKAR_LIPOPROTEIN"/>
    <property type="match status" value="1"/>
</dbReference>
<evidence type="ECO:0000256" key="2">
    <source>
        <dbReference type="ARBA" id="ARBA00013194"/>
    </source>
</evidence>
<dbReference type="InterPro" id="IPR046357">
    <property type="entry name" value="PPIase_dom_sf"/>
</dbReference>
<feature type="region of interest" description="Disordered" evidence="5">
    <location>
        <begin position="280"/>
        <end position="299"/>
    </location>
</feature>
<comment type="catalytic activity">
    <reaction evidence="1 4">
        <text>[protein]-peptidylproline (omega=180) = [protein]-peptidylproline (omega=0)</text>
        <dbReference type="Rhea" id="RHEA:16237"/>
        <dbReference type="Rhea" id="RHEA-COMP:10747"/>
        <dbReference type="Rhea" id="RHEA-COMP:10748"/>
        <dbReference type="ChEBI" id="CHEBI:83833"/>
        <dbReference type="ChEBI" id="CHEBI:83834"/>
        <dbReference type="EC" id="5.2.1.8"/>
    </reaction>
</comment>
<name>A0A023BTX8_9FLAO</name>
<evidence type="ECO:0000259" key="6">
    <source>
        <dbReference type="PROSITE" id="PS50059"/>
    </source>
</evidence>